<dbReference type="CDD" id="cd09272">
    <property type="entry name" value="RNase_HI_RT_Ty1"/>
    <property type="match status" value="1"/>
</dbReference>
<feature type="compositionally biased region" description="Polar residues" evidence="1">
    <location>
        <begin position="677"/>
        <end position="691"/>
    </location>
</feature>
<dbReference type="EMBL" id="BQNB010014307">
    <property type="protein sequence ID" value="GJT26607.1"/>
    <property type="molecule type" value="Genomic_DNA"/>
</dbReference>
<keyword evidence="5" id="KW-1185">Reference proteome</keyword>
<feature type="region of interest" description="Disordered" evidence="1">
    <location>
        <begin position="640"/>
        <end position="697"/>
    </location>
</feature>
<evidence type="ECO:0000256" key="1">
    <source>
        <dbReference type="SAM" id="MobiDB-lite"/>
    </source>
</evidence>
<dbReference type="Proteomes" id="UP001151760">
    <property type="component" value="Unassembled WGS sequence"/>
</dbReference>
<evidence type="ECO:0000259" key="3">
    <source>
        <dbReference type="Pfam" id="PF25597"/>
    </source>
</evidence>
<dbReference type="InterPro" id="IPR013103">
    <property type="entry name" value="RVT_2"/>
</dbReference>
<name>A0ABQ5CJN8_9ASTR</name>
<evidence type="ECO:0000259" key="2">
    <source>
        <dbReference type="Pfam" id="PF07727"/>
    </source>
</evidence>
<dbReference type="InterPro" id="IPR057670">
    <property type="entry name" value="SH3_retrovirus"/>
</dbReference>
<dbReference type="PANTHER" id="PTHR11439:SF509">
    <property type="entry name" value="RNA-DIRECTED DNA POLYMERASE"/>
    <property type="match status" value="1"/>
</dbReference>
<dbReference type="PANTHER" id="PTHR11439">
    <property type="entry name" value="GAG-POL-RELATED RETROTRANSPOSON"/>
    <property type="match status" value="1"/>
</dbReference>
<gene>
    <name evidence="4" type="ORF">Tco_0906882</name>
</gene>
<dbReference type="Pfam" id="PF07727">
    <property type="entry name" value="RVT_2"/>
    <property type="match status" value="1"/>
</dbReference>
<sequence length="1056" mass="118783">MDLKTAQITTTAKLPILKQGAPITESIDSIFNWLWKIISQLAILGENILQEDLNLKFLRSMSSEWNTHVVVWSNKPDLETMSFDDLYNNFNIVEQEVKRTTSSSSQNMAFVSSPSSTNEVNTAYRVSTANTQVSPTNTQVSPASTQVSIASTQVSTANLSDATVYAFLANQPNGSQLVHEDLEKIYEDDLEEMDLKWQLALLSMRTRRFFSKTGRKITINESDIVGYDNSRRTVNVEETSSKSMVAIDGVFDRAIWQIMKSLQTWLLWIFQTLSKKGVGFVSYNVVPSSHKGLFSSLNLDLSYTGLEEFQQPKFEGYGPKTSKSVSEDISNEVRESSNAPLVEELVSDDKLEKKTIFPTVAKIEFVRPKQQEKPVRKPVKYAEMYRLNAITIKGKGWNMASRAVLMKTGLRPLNNVRTVNIAHPKTTVYSARPMPKSINTARPNSTVVNAVRENQVNAVKALACWVWRPTKLNSASITLKRHNYVDAQGRKKKNEKKNIQVSDGLGLQSGLRKDMTGNMSYLSDFKDFDRGYVTFGGGSKRGKIHSKGTLKTGKFDGKPDEGFFVGYSLNSKAFKVYNIRTRKVEENLNIRFLEDKPIIVGNGPKWLFDIDVLKKSMIYVPVVASTNSNDFVDGSLFDFSSKNASNDEPQPSSDAGKKEDEGVSKESGNDDQERPENSIQDVNTAGPSINTKPDMFSLGDNATLEATHADFFGDETEVNMSNITTVYLVPSTPNTRIHKGHSLNHVIGDVHSDEELLQFKLQKVWVLVDLPKGKRAIGTKWVFRNKKDERARIEAIRLFLAYASFMGFMVYQMDMKSAFLYGRIEEVVYVCQPLGFEDLDYPYKVYKVVKALYGLHQAPRACIKPWPRLQVNQKEDGIFISQDKYVADILRKFSFTDVRIASTPMDIEKPLIKDSDSDDVDVHLYRSMIGSLMYLTSSRPDIMFAVCACARFQVTPKVSHLHVVKRIFSDYARASLDRKSTTGGCQFLGCRLISWQCKKQTVVATSSTKAEYVAAASCCGQVLWIQNQMLDYGISKAVWLDLVIPIVEFVRGKSAD</sequence>
<organism evidence="4 5">
    <name type="scientific">Tanacetum coccineum</name>
    <dbReference type="NCBI Taxonomy" id="301880"/>
    <lineage>
        <taxon>Eukaryota</taxon>
        <taxon>Viridiplantae</taxon>
        <taxon>Streptophyta</taxon>
        <taxon>Embryophyta</taxon>
        <taxon>Tracheophyta</taxon>
        <taxon>Spermatophyta</taxon>
        <taxon>Magnoliopsida</taxon>
        <taxon>eudicotyledons</taxon>
        <taxon>Gunneridae</taxon>
        <taxon>Pentapetalae</taxon>
        <taxon>asterids</taxon>
        <taxon>campanulids</taxon>
        <taxon>Asterales</taxon>
        <taxon>Asteraceae</taxon>
        <taxon>Asteroideae</taxon>
        <taxon>Anthemideae</taxon>
        <taxon>Anthemidinae</taxon>
        <taxon>Tanacetum</taxon>
    </lineage>
</organism>
<feature type="domain" description="Reverse transcriptase Ty1/copia-type" evidence="2">
    <location>
        <begin position="791"/>
        <end position="861"/>
    </location>
</feature>
<proteinExistence type="predicted"/>
<feature type="compositionally biased region" description="Polar residues" evidence="1">
    <location>
        <begin position="640"/>
        <end position="653"/>
    </location>
</feature>
<reference evidence="4" key="2">
    <citation type="submission" date="2022-01" db="EMBL/GenBank/DDBJ databases">
        <authorList>
            <person name="Yamashiro T."/>
            <person name="Shiraishi A."/>
            <person name="Satake H."/>
            <person name="Nakayama K."/>
        </authorList>
    </citation>
    <scope>NUCLEOTIDE SEQUENCE</scope>
</reference>
<accession>A0ABQ5CJN8</accession>
<feature type="domain" description="Retroviral polymerase SH3-like" evidence="3">
    <location>
        <begin position="551"/>
        <end position="596"/>
    </location>
</feature>
<evidence type="ECO:0000313" key="5">
    <source>
        <dbReference type="Proteomes" id="UP001151760"/>
    </source>
</evidence>
<reference evidence="4" key="1">
    <citation type="journal article" date="2022" name="Int. J. Mol. Sci.">
        <title>Draft Genome of Tanacetum Coccineum: Genomic Comparison of Closely Related Tanacetum-Family Plants.</title>
        <authorList>
            <person name="Yamashiro T."/>
            <person name="Shiraishi A."/>
            <person name="Nakayama K."/>
            <person name="Satake H."/>
        </authorList>
    </citation>
    <scope>NUCLEOTIDE SEQUENCE</scope>
</reference>
<protein>
    <submittedName>
        <fullName evidence="4">Ribonuclease H-like domain-containing protein</fullName>
    </submittedName>
</protein>
<dbReference type="Pfam" id="PF25597">
    <property type="entry name" value="SH3_retrovirus"/>
    <property type="match status" value="1"/>
</dbReference>
<feature type="compositionally biased region" description="Basic and acidic residues" evidence="1">
    <location>
        <begin position="655"/>
        <end position="676"/>
    </location>
</feature>
<comment type="caution">
    <text evidence="4">The sequence shown here is derived from an EMBL/GenBank/DDBJ whole genome shotgun (WGS) entry which is preliminary data.</text>
</comment>
<evidence type="ECO:0000313" key="4">
    <source>
        <dbReference type="EMBL" id="GJT26607.1"/>
    </source>
</evidence>